<dbReference type="InterPro" id="IPR000182">
    <property type="entry name" value="GNAT_dom"/>
</dbReference>
<dbReference type="PROSITE" id="PS51186">
    <property type="entry name" value="GNAT"/>
    <property type="match status" value="1"/>
</dbReference>
<gene>
    <name evidence="4" type="ORF">ACFQZV_03000</name>
</gene>
<protein>
    <submittedName>
        <fullName evidence="4">GNAT family N-acetyltransferase</fullName>
        <ecNumber evidence="4">2.3.-.-</ecNumber>
    </submittedName>
</protein>
<dbReference type="RefSeq" id="WP_378752571.1">
    <property type="nucleotide sequence ID" value="NZ_JBHSSV010000010.1"/>
</dbReference>
<dbReference type="Pfam" id="PF00583">
    <property type="entry name" value="Acetyltransf_1"/>
    <property type="match status" value="1"/>
</dbReference>
<evidence type="ECO:0000313" key="4">
    <source>
        <dbReference type="EMBL" id="MFD0780266.1"/>
    </source>
</evidence>
<evidence type="ECO:0000259" key="3">
    <source>
        <dbReference type="PROSITE" id="PS51186"/>
    </source>
</evidence>
<dbReference type="EMBL" id="JBHTIM010000001">
    <property type="protein sequence ID" value="MFD0780266.1"/>
    <property type="molecule type" value="Genomic_DNA"/>
</dbReference>
<keyword evidence="5" id="KW-1185">Reference proteome</keyword>
<accession>A0ABW2ZP31</accession>
<keyword evidence="1 4" id="KW-0808">Transferase</keyword>
<comment type="caution">
    <text evidence="4">The sequence shown here is derived from an EMBL/GenBank/DDBJ whole genome shotgun (WGS) entry which is preliminary data.</text>
</comment>
<evidence type="ECO:0000313" key="5">
    <source>
        <dbReference type="Proteomes" id="UP001597042"/>
    </source>
</evidence>
<keyword evidence="2 4" id="KW-0012">Acyltransferase</keyword>
<dbReference type="InterPro" id="IPR016181">
    <property type="entry name" value="Acyl_CoA_acyltransferase"/>
</dbReference>
<dbReference type="EC" id="2.3.-.-" evidence="4"/>
<proteinExistence type="predicted"/>
<dbReference type="CDD" id="cd04301">
    <property type="entry name" value="NAT_SF"/>
    <property type="match status" value="1"/>
</dbReference>
<dbReference type="SUPFAM" id="SSF55729">
    <property type="entry name" value="Acyl-CoA N-acyltransferases (Nat)"/>
    <property type="match status" value="1"/>
</dbReference>
<organism evidence="4 5">
    <name type="scientific">Microbacterium koreense</name>
    <dbReference type="NCBI Taxonomy" id="323761"/>
    <lineage>
        <taxon>Bacteria</taxon>
        <taxon>Bacillati</taxon>
        <taxon>Actinomycetota</taxon>
        <taxon>Actinomycetes</taxon>
        <taxon>Micrococcales</taxon>
        <taxon>Microbacteriaceae</taxon>
        <taxon>Microbacterium</taxon>
    </lineage>
</organism>
<reference evidence="5" key="1">
    <citation type="journal article" date="2019" name="Int. J. Syst. Evol. Microbiol.">
        <title>The Global Catalogue of Microorganisms (GCM) 10K type strain sequencing project: providing services to taxonomists for standard genome sequencing and annotation.</title>
        <authorList>
            <consortium name="The Broad Institute Genomics Platform"/>
            <consortium name="The Broad Institute Genome Sequencing Center for Infectious Disease"/>
            <person name="Wu L."/>
            <person name="Ma J."/>
        </authorList>
    </citation>
    <scope>NUCLEOTIDE SEQUENCE [LARGE SCALE GENOMIC DNA]</scope>
    <source>
        <strain evidence="5">CCUG 50754</strain>
    </source>
</reference>
<feature type="domain" description="N-acetyltransferase" evidence="3">
    <location>
        <begin position="26"/>
        <end position="166"/>
    </location>
</feature>
<sequence length="167" mass="18970">MRQIEVEIRPARNGEAREIGEVFDAAVLREWTYFADIRDMVPMFEPAFWEAFVADVEPPDVLLVAVDAADERVVGYVGTKVESSEVWVLFVRPESSGRGVGRRLLRLAEEAIRAAGCRHAILWTHAQNERAQRVYRAAGYVPDGETRTDEIKGHGFTEIRMKKPLTR</sequence>
<dbReference type="GO" id="GO:0016746">
    <property type="term" value="F:acyltransferase activity"/>
    <property type="evidence" value="ECO:0007669"/>
    <property type="project" value="UniProtKB-KW"/>
</dbReference>
<dbReference type="InterPro" id="IPR050832">
    <property type="entry name" value="Bact_Acetyltransf"/>
</dbReference>
<evidence type="ECO:0000256" key="1">
    <source>
        <dbReference type="ARBA" id="ARBA00022679"/>
    </source>
</evidence>
<dbReference type="Gene3D" id="3.40.630.30">
    <property type="match status" value="1"/>
</dbReference>
<evidence type="ECO:0000256" key="2">
    <source>
        <dbReference type="ARBA" id="ARBA00023315"/>
    </source>
</evidence>
<name>A0ABW2ZP31_9MICO</name>
<dbReference type="PANTHER" id="PTHR43877">
    <property type="entry name" value="AMINOALKYLPHOSPHONATE N-ACETYLTRANSFERASE-RELATED-RELATED"/>
    <property type="match status" value="1"/>
</dbReference>
<dbReference type="Proteomes" id="UP001597042">
    <property type="component" value="Unassembled WGS sequence"/>
</dbReference>